<evidence type="ECO:0000256" key="2">
    <source>
        <dbReference type="SAM" id="Phobius"/>
    </source>
</evidence>
<organism evidence="5">
    <name type="scientific">Amblyomma aureolatum</name>
    <dbReference type="NCBI Taxonomy" id="187763"/>
    <lineage>
        <taxon>Eukaryota</taxon>
        <taxon>Metazoa</taxon>
        <taxon>Ecdysozoa</taxon>
        <taxon>Arthropoda</taxon>
        <taxon>Chelicerata</taxon>
        <taxon>Arachnida</taxon>
        <taxon>Acari</taxon>
        <taxon>Parasitiformes</taxon>
        <taxon>Ixodida</taxon>
        <taxon>Ixodoidea</taxon>
        <taxon>Ixodidae</taxon>
        <taxon>Amblyomminae</taxon>
        <taxon>Amblyomma</taxon>
    </lineage>
</organism>
<evidence type="ECO:0000313" key="5">
    <source>
        <dbReference type="EMBL" id="JAT98714.1"/>
    </source>
</evidence>
<feature type="compositionally biased region" description="Polar residues" evidence="1">
    <location>
        <begin position="1132"/>
        <end position="1144"/>
    </location>
</feature>
<evidence type="ECO:0000259" key="3">
    <source>
        <dbReference type="Pfam" id="PF22959"/>
    </source>
</evidence>
<accession>A0A1E1XHF4</accession>
<evidence type="ECO:0000256" key="1">
    <source>
        <dbReference type="SAM" id="MobiDB-lite"/>
    </source>
</evidence>
<protein>
    <submittedName>
        <fullName evidence="5">Putative nuclear pore membrane glycoprotein</fullName>
    </submittedName>
</protein>
<name>A0A1E1XHF4_9ACAR</name>
<dbReference type="InterPro" id="IPR045197">
    <property type="entry name" value="NUP210-like"/>
</dbReference>
<feature type="non-terminal residue" evidence="5">
    <location>
        <position position="1"/>
    </location>
</feature>
<feature type="domain" description="NUP210 Ig-like" evidence="4">
    <location>
        <begin position="40"/>
        <end position="140"/>
    </location>
</feature>
<feature type="compositionally biased region" description="Polar residues" evidence="1">
    <location>
        <begin position="1153"/>
        <end position="1163"/>
    </location>
</feature>
<proteinExistence type="evidence at transcript level"/>
<feature type="domain" description="NUP210 Ig-like" evidence="3">
    <location>
        <begin position="719"/>
        <end position="765"/>
    </location>
</feature>
<feature type="region of interest" description="Disordered" evidence="1">
    <location>
        <begin position="1112"/>
        <end position="1163"/>
    </location>
</feature>
<dbReference type="Pfam" id="PF22959">
    <property type="entry name" value="Ig_NUP210_15th"/>
    <property type="match status" value="1"/>
</dbReference>
<dbReference type="EMBL" id="GFAC01000474">
    <property type="protein sequence ID" value="JAT98714.1"/>
    <property type="molecule type" value="mRNA"/>
</dbReference>
<dbReference type="PANTHER" id="PTHR23019">
    <property type="entry name" value="NUCLEAR PORE MEMBRANE GLYCOPROTEIN GP210-RELATED"/>
    <property type="match status" value="1"/>
</dbReference>
<keyword evidence="2" id="KW-0812">Transmembrane</keyword>
<evidence type="ECO:0000259" key="4">
    <source>
        <dbReference type="Pfam" id="PF22962"/>
    </source>
</evidence>
<dbReference type="Pfam" id="PF22962">
    <property type="entry name" value="Ig_NUP210_7th"/>
    <property type="match status" value="1"/>
</dbReference>
<dbReference type="PANTHER" id="PTHR23019:SF0">
    <property type="entry name" value="NUCLEAR PORE MEMBRANE GLYCOPROTEIN 210"/>
    <property type="match status" value="1"/>
</dbReference>
<dbReference type="GO" id="GO:0005643">
    <property type="term" value="C:nuclear pore"/>
    <property type="evidence" value="ECO:0007669"/>
    <property type="project" value="TreeGrafter"/>
</dbReference>
<keyword evidence="2" id="KW-0472">Membrane</keyword>
<dbReference type="AlphaFoldDB" id="A0A1E1XHF4"/>
<keyword evidence="2" id="KW-1133">Transmembrane helix</keyword>
<reference evidence="5" key="1">
    <citation type="journal article" date="2017" name="Front. Cell. Infect. Microbiol.">
        <title>The Distinct Transcriptional Response of the Midgut of Amblyomma sculptum and Amblyomma aureolatum Ticks to Rickettsia rickettsii Correlates to Their Differences in Susceptibility to Infection.</title>
        <authorList>
            <person name="Martins L.A."/>
            <person name="Galletti M.F.B.M."/>
            <person name="Ribeiro J.M."/>
            <person name="Fujita A."/>
            <person name="Costa F.B."/>
            <person name="Labruna M.B."/>
            <person name="Daffre S."/>
            <person name="Fogaca A.C."/>
        </authorList>
    </citation>
    <scope>NUCLEOTIDE SEQUENCE</scope>
</reference>
<dbReference type="InterPro" id="IPR055094">
    <property type="entry name" value="NUP210_Ig15"/>
</dbReference>
<sequence length="1163" mass="124081">GCTSLRLQCLAAGHTRLQLSHGTLRTTLLLGCYKPLRAVHPAKSVAAPYGAFKDVAFEGGPRAWPMLPAGHRVKLSPDTADLVSVMRIIDPFRRNRDLHVFRVLCKGMGEMAMELFVGNNVSASLPSPASSKASIRFACSVPASVELRLSSSASCPENKVPSSGGPLELELVVRDANGRRLANLTSLDLLWELSDYTMAQLVNHRDITTHVDGSAGYQRVTRDFQVLQPQGKMGALTVTATVRGFSPQVLRHTSLPQHKLQPVSGSLQLELVEAAHLSDNNVRVLAHTSHQLNVTVLDGSGHFALEGDGGSVAELSLQGRQLLVRGLEDGHLEVQLRDRCLPGAPALPLHVDTVWPAHVHLAVGSQVQLGAELEARVWLDDARGEPLSPLPLVGEATGPLALRPLGDDRFAVRGTALGSGSVRFVVKGLPELASPLATVHVFAPLRLEPRNLTLAVGATYQLGWSGGPASVAVEFGLSEDMPCLSVSATGLVRAKGPPCQGRVWAAAAAGGRDETLVHVVSVSKLELHCPLREIVQGSQVPVHVKASGGLGPAVVCLAADLLRSLRWAASEPGLVSLAAPLTRDAPPDGLCVAHVHALRPGRLQLRLLRGNRTVAQLSLEVVPPVDLLVPALRRPEPLVLSPGAQLALKVSGEASLEQSQEVVQFESPILRALSTPGMAALRVRREQQNRLYLVQVDPVAYALVRPAAGEPWDAADAPLSLPVGLELLLEVIVCNEQGQRFHAANLSLEAHSSRSDLVSVEQTGDIWRLRVHGPGQALVHWSSGTGDRVQALLPLSMAEDPAVPLLVGERMWLRGPLPEGHWVAEGGPLRLVSVAPGCSLAHLTGPGEAVAFWTGSPHGQLRRALVAKPADTLQLDVGEKEPTPLVLAPGQELLLPVRLGGRSSNVHGEPCGSMLAVEEGSDYVPFSCWVAHVDNKSDATSDLLTVTAGFSFADGGHWCRVWSVADMSFPEVSLLVGARLPGRETQQLPLLLVAPIQLLSVEMSGDQAVLVFLGGPTLASTIQVRPAEGRNPLPLRKPPEPLEGNGEWKLTVRVPPATAQLLLESPTTGQRLRVPLDNRRGTEAGWMGLLSYMLLIIVGLVTAWTYMRPQSRPKGSSTSAFLSAATRDHNQRSPSSEMSHSGQTPPLPPHLWSNINSSSGWDT</sequence>
<feature type="transmembrane region" description="Helical" evidence="2">
    <location>
        <begin position="1084"/>
        <end position="1107"/>
    </location>
</feature>
<dbReference type="Pfam" id="PF26184">
    <property type="entry name" value="Ig_NUP210_8th"/>
    <property type="match status" value="1"/>
</dbReference>
<dbReference type="InterPro" id="IPR055099">
    <property type="entry name" value="Ig_NUP210_7th"/>
</dbReference>